<organism evidence="11 12">
    <name type="scientific">Scopulibacillus daqui</name>
    <dbReference type="NCBI Taxonomy" id="1469162"/>
    <lineage>
        <taxon>Bacteria</taxon>
        <taxon>Bacillati</taxon>
        <taxon>Bacillota</taxon>
        <taxon>Bacilli</taxon>
        <taxon>Bacillales</taxon>
        <taxon>Sporolactobacillaceae</taxon>
        <taxon>Scopulibacillus</taxon>
    </lineage>
</organism>
<evidence type="ECO:0000256" key="7">
    <source>
        <dbReference type="ARBA" id="ARBA00022989"/>
    </source>
</evidence>
<feature type="transmembrane region" description="Helical" evidence="10">
    <location>
        <begin position="397"/>
        <end position="421"/>
    </location>
</feature>
<dbReference type="EMBL" id="JAFBER010000001">
    <property type="protein sequence ID" value="MBM7643924.1"/>
    <property type="molecule type" value="Genomic_DNA"/>
</dbReference>
<feature type="transmembrane region" description="Helical" evidence="10">
    <location>
        <begin position="371"/>
        <end position="391"/>
    </location>
</feature>
<comment type="caution">
    <text evidence="11">The sequence shown here is derived from an EMBL/GenBank/DDBJ whole genome shotgun (WGS) entry which is preliminary data.</text>
</comment>
<dbReference type="PANTHER" id="PTHR32024">
    <property type="entry name" value="TRK SYSTEM POTASSIUM UPTAKE PROTEIN TRKG-RELATED"/>
    <property type="match status" value="1"/>
</dbReference>
<dbReference type="InterPro" id="IPR003445">
    <property type="entry name" value="Cat_transpt"/>
</dbReference>
<evidence type="ECO:0000256" key="5">
    <source>
        <dbReference type="ARBA" id="ARBA00022692"/>
    </source>
</evidence>
<dbReference type="RefSeq" id="WP_338056004.1">
    <property type="nucleotide sequence ID" value="NZ_JAFBER010000001.1"/>
</dbReference>
<accession>A0ABS2PWT3</accession>
<feature type="transmembrane region" description="Helical" evidence="10">
    <location>
        <begin position="217"/>
        <end position="242"/>
    </location>
</feature>
<keyword evidence="5 10" id="KW-0812">Transmembrane</keyword>
<evidence type="ECO:0000256" key="2">
    <source>
        <dbReference type="ARBA" id="ARBA00022448"/>
    </source>
</evidence>
<evidence type="ECO:0000256" key="10">
    <source>
        <dbReference type="SAM" id="Phobius"/>
    </source>
</evidence>
<feature type="transmembrane region" description="Helical" evidence="10">
    <location>
        <begin position="344"/>
        <end position="364"/>
    </location>
</feature>
<gene>
    <name evidence="11" type="ORF">JOD45_000115</name>
</gene>
<feature type="transmembrane region" description="Helical" evidence="10">
    <location>
        <begin position="68"/>
        <end position="95"/>
    </location>
</feature>
<dbReference type="PANTHER" id="PTHR32024:SF1">
    <property type="entry name" value="KTR SYSTEM POTASSIUM UPTAKE PROTEIN B"/>
    <property type="match status" value="1"/>
</dbReference>
<reference evidence="11 12" key="1">
    <citation type="submission" date="2021-01" db="EMBL/GenBank/DDBJ databases">
        <title>Genomic Encyclopedia of Type Strains, Phase IV (KMG-IV): sequencing the most valuable type-strain genomes for metagenomic binning, comparative biology and taxonomic classification.</title>
        <authorList>
            <person name="Goeker M."/>
        </authorList>
    </citation>
    <scope>NUCLEOTIDE SEQUENCE [LARGE SCALE GENOMIC DNA]</scope>
    <source>
        <strain evidence="11 12">DSM 28236</strain>
    </source>
</reference>
<feature type="transmembrane region" description="Helical" evidence="10">
    <location>
        <begin position="186"/>
        <end position="205"/>
    </location>
</feature>
<keyword evidence="2" id="KW-0813">Transport</keyword>
<evidence type="ECO:0000313" key="11">
    <source>
        <dbReference type="EMBL" id="MBM7643924.1"/>
    </source>
</evidence>
<dbReference type="Pfam" id="PF02386">
    <property type="entry name" value="TrkH"/>
    <property type="match status" value="1"/>
</dbReference>
<keyword evidence="3" id="KW-1003">Cell membrane</keyword>
<evidence type="ECO:0000256" key="6">
    <source>
        <dbReference type="ARBA" id="ARBA00022958"/>
    </source>
</evidence>
<keyword evidence="12" id="KW-1185">Reference proteome</keyword>
<dbReference type="InterPro" id="IPR004772">
    <property type="entry name" value="TrkH"/>
</dbReference>
<keyword evidence="7 10" id="KW-1133">Transmembrane helix</keyword>
<keyword evidence="9 10" id="KW-0472">Membrane</keyword>
<name>A0ABS2PWT3_9BACL</name>
<evidence type="ECO:0000256" key="3">
    <source>
        <dbReference type="ARBA" id="ARBA00022475"/>
    </source>
</evidence>
<keyword evidence="4" id="KW-0633">Potassium transport</keyword>
<sequence>MKKKMPFNPSLGLALLFVATIVLGTILLKLPFSTHRSISWLTAFFTATSSITSSGLAVIDLPKTFTPFGLTIIACLIQIGGIGVMTFAVVIYILIGKKLSIEQLMLIQEALNQNSLRGLLKLARRLFFFSIFFEGFFCILLCFRLIPRLGFGKGIINGVFLSISAFNNAGITLTSDNLMAYAGDPVINILISASFIIGGIGFVVISDIWDKKRWHEFILHTKLIIISTAVINIIAFVIILSLEYSNPKTLGPLTHGEKFLAGYFQAVTPRSAGFNTLNTGDLQPATLFFMMILMFIGAGSISTGGGIKLSTFASLLVMMVGYIRKKNEAVLLERTIHDNQIFKAMTLSLLSIVTIFIAVFALLISERQFSFLQIAFETVSAFGTVGLSTGITPQLSSFGQCVIALIMILGKLGPLTIVLSLTNREKSKIRYPDGKIFIG</sequence>
<evidence type="ECO:0000256" key="1">
    <source>
        <dbReference type="ARBA" id="ARBA00004651"/>
    </source>
</evidence>
<evidence type="ECO:0000256" key="9">
    <source>
        <dbReference type="ARBA" id="ARBA00023136"/>
    </source>
</evidence>
<evidence type="ECO:0000313" key="12">
    <source>
        <dbReference type="Proteomes" id="UP000808914"/>
    </source>
</evidence>
<comment type="subcellular location">
    <subcellularLocation>
        <location evidence="1">Cell membrane</location>
        <topology evidence="1">Multi-pass membrane protein</topology>
    </subcellularLocation>
</comment>
<proteinExistence type="predicted"/>
<feature type="transmembrane region" description="Helical" evidence="10">
    <location>
        <begin position="40"/>
        <end position="61"/>
    </location>
</feature>
<feature type="transmembrane region" description="Helical" evidence="10">
    <location>
        <begin position="282"/>
        <end position="299"/>
    </location>
</feature>
<dbReference type="Proteomes" id="UP000808914">
    <property type="component" value="Unassembled WGS sequence"/>
</dbReference>
<keyword evidence="6" id="KW-0630">Potassium</keyword>
<feature type="transmembrane region" description="Helical" evidence="10">
    <location>
        <begin position="155"/>
        <end position="174"/>
    </location>
</feature>
<evidence type="ECO:0000256" key="4">
    <source>
        <dbReference type="ARBA" id="ARBA00022538"/>
    </source>
</evidence>
<dbReference type="NCBIfam" id="TIGR00933">
    <property type="entry name" value="2a38"/>
    <property type="match status" value="1"/>
</dbReference>
<keyword evidence="8" id="KW-0406">Ion transport</keyword>
<feature type="transmembrane region" description="Helical" evidence="10">
    <location>
        <begin position="126"/>
        <end position="143"/>
    </location>
</feature>
<evidence type="ECO:0000256" key="8">
    <source>
        <dbReference type="ARBA" id="ARBA00023065"/>
    </source>
</evidence>
<protein>
    <submittedName>
        <fullName evidence="11">Trk system potassium uptake protein TrkH</fullName>
    </submittedName>
</protein>